<sequence>MEMTTLRKELWCRMVCGGKSYQTIATSSMADSFQQWKQSNNSAGSTSSTDDDDSSTKQLKEWLETESTHLAERIVTCCDDDDVSLEEAKDRLSSVLLFHFQSTQKKQETKDATTTSTTTTMDPLLPPVACAILCADMSAAAASVVLSHILPTHMPLLALTQNERVVAAQSLHSQFYLLACYHVPLLVFHLDRYAPGWYWPKTLVRKNSASTSDGTTTSTPSEEEESVTQKGRNLQGQGAMPPSWLVSHLAGECSVNGATTTTMMNPKWLLSLWDLILTSANNSLRFFLSLALLEKHADSLLMLTGDALLEELHRILEFRTESSVDGFAIDGEEETTNIEAMDFVQEWCSRARSLWEETPKSVVERLRSAEDEAFKYALQERQLLAEQAMQAKLEEEARVHREQQALERERKAEQHCRAVTRQRLMAYYQKHNPTKTENVDTLLDKYEGRWDQLDAKLRAKYGGVGFRPMLRPATTTIGVSNFLSSVNQGIKKSRQQIATNMRNKARQDDQKKKVKHGVTVTVDPSEVLPVVCWTKEAAAAALADEKKDDNNNNNKAMAPPLRYYLVDSRPDETCEEEGRFPTALNMSPEALLDPDRIKLQEEMFESLRGTVHIVVMGEGFSAIPKLYENQRHMSNKLQGLVAEDESRTSLCALFFVKKGFPFVSILEGGFCAAHTWLWRDGPAHHLDAKSVLVDYSPLGNGVFASLERTHQENLALASASTAEKTSRMVQNLVDSSMVTLTRKANQLENFAAKTSTQLDNLALDIEATRVQVAIARQNSIPSAPSEVAHAAVAGDLAFEEVETKKSNDSETNSDEFIDVSLDQKQAAAAAASPSMNTMKRFTGLGKALAGRVGGIGGGGSNVTSPTAANGEDEENKNPADTPSSTTGKSIPGAGAFARLSQAASSALKKDENAKKEEGTDASGSGIGTFARLSKVASSALKSTSDANKAPPPPPPETDQSSTLMTESSPPPPSPQRFVGLGAALSKAPSALKSNPFSRFNKPTTTAAASTDSNAPAASSPAPPTSPKRSFGGINMSGLRSRGMQTFSNLTQRPEQKQTVAEEEDFDFDDDEINFLEDFDDDDDDDDDGVSTPPSTGGVFEQVDKQLTTTAQVTKV</sequence>
<dbReference type="AlphaFoldDB" id="A0A7S1UZ60"/>
<evidence type="ECO:0000313" key="3">
    <source>
        <dbReference type="EMBL" id="CAD9282907.1"/>
    </source>
</evidence>
<evidence type="ECO:0000259" key="2">
    <source>
        <dbReference type="PROSITE" id="PS50206"/>
    </source>
</evidence>
<dbReference type="InterPro" id="IPR001763">
    <property type="entry name" value="Rhodanese-like_dom"/>
</dbReference>
<feature type="compositionally biased region" description="Polar residues" evidence="1">
    <location>
        <begin position="957"/>
        <end position="967"/>
    </location>
</feature>
<organism evidence="3">
    <name type="scientific">Grammatophora oceanica</name>
    <dbReference type="NCBI Taxonomy" id="210454"/>
    <lineage>
        <taxon>Eukaryota</taxon>
        <taxon>Sar</taxon>
        <taxon>Stramenopiles</taxon>
        <taxon>Ochrophyta</taxon>
        <taxon>Bacillariophyta</taxon>
        <taxon>Fragilariophyceae</taxon>
        <taxon>Fragilariophycidae</taxon>
        <taxon>Rhabdonematales</taxon>
        <taxon>Grammatophoraceae</taxon>
        <taxon>Grammatophora</taxon>
    </lineage>
</organism>
<feature type="compositionally biased region" description="Polar residues" evidence="1">
    <location>
        <begin position="1104"/>
        <end position="1115"/>
    </location>
</feature>
<feature type="region of interest" description="Disordered" evidence="1">
    <location>
        <begin position="854"/>
        <end position="1115"/>
    </location>
</feature>
<dbReference type="GO" id="GO:0042147">
    <property type="term" value="P:retrograde transport, endosome to Golgi"/>
    <property type="evidence" value="ECO:0007669"/>
    <property type="project" value="InterPro"/>
</dbReference>
<feature type="compositionally biased region" description="Polar residues" evidence="1">
    <location>
        <begin position="935"/>
        <end position="946"/>
    </location>
</feature>
<dbReference type="EMBL" id="HBGK01022935">
    <property type="protein sequence ID" value="CAD9282907.1"/>
    <property type="molecule type" value="Transcribed_RNA"/>
</dbReference>
<gene>
    <name evidence="3" type="ORF">GOCE00092_LOCUS11819</name>
</gene>
<dbReference type="GO" id="GO:0005802">
    <property type="term" value="C:trans-Golgi network"/>
    <property type="evidence" value="ECO:0007669"/>
    <property type="project" value="TreeGrafter"/>
</dbReference>
<dbReference type="PANTHER" id="PTHR13297:SF5">
    <property type="entry name" value="TBC1 DOMAIN FAMILY MEMBER 23"/>
    <property type="match status" value="1"/>
</dbReference>
<dbReference type="GO" id="GO:0005829">
    <property type="term" value="C:cytosol"/>
    <property type="evidence" value="ECO:0007669"/>
    <property type="project" value="GOC"/>
</dbReference>
<feature type="compositionally biased region" description="Basic and acidic residues" evidence="1">
    <location>
        <begin position="907"/>
        <end position="918"/>
    </location>
</feature>
<accession>A0A7S1UZ60</accession>
<dbReference type="PANTHER" id="PTHR13297">
    <property type="entry name" value="TBC1 DOMAIN FAMILY MEMBER 23-RELATED"/>
    <property type="match status" value="1"/>
</dbReference>
<feature type="domain" description="Rhodanese" evidence="2">
    <location>
        <begin position="562"/>
        <end position="679"/>
    </location>
</feature>
<name>A0A7S1UZ60_9STRA</name>
<protein>
    <recommendedName>
        <fullName evidence="2">Rhodanese domain-containing protein</fullName>
    </recommendedName>
</protein>
<feature type="compositionally biased region" description="Polar residues" evidence="1">
    <location>
        <begin position="35"/>
        <end position="44"/>
    </location>
</feature>
<proteinExistence type="predicted"/>
<evidence type="ECO:0000256" key="1">
    <source>
        <dbReference type="SAM" id="MobiDB-lite"/>
    </source>
</evidence>
<feature type="region of interest" description="Disordered" evidence="1">
    <location>
        <begin position="35"/>
        <end position="56"/>
    </location>
</feature>
<feature type="compositionally biased region" description="Polar residues" evidence="1">
    <location>
        <begin position="1042"/>
        <end position="1058"/>
    </location>
</feature>
<feature type="compositionally biased region" description="Low complexity" evidence="1">
    <location>
        <begin position="979"/>
        <end position="993"/>
    </location>
</feature>
<feature type="compositionally biased region" description="Low complexity" evidence="1">
    <location>
        <begin position="1002"/>
        <end position="1019"/>
    </location>
</feature>
<dbReference type="CDD" id="cd22265">
    <property type="entry name" value="UDM1_RNF168"/>
    <property type="match status" value="1"/>
</dbReference>
<dbReference type="PROSITE" id="PS50206">
    <property type="entry name" value="RHODANESE_3"/>
    <property type="match status" value="1"/>
</dbReference>
<reference evidence="3" key="1">
    <citation type="submission" date="2021-01" db="EMBL/GenBank/DDBJ databases">
        <authorList>
            <person name="Corre E."/>
            <person name="Pelletier E."/>
            <person name="Niang G."/>
            <person name="Scheremetjew M."/>
            <person name="Finn R."/>
            <person name="Kale V."/>
            <person name="Holt S."/>
            <person name="Cochrane G."/>
            <person name="Meng A."/>
            <person name="Brown T."/>
            <person name="Cohen L."/>
        </authorList>
    </citation>
    <scope>NUCLEOTIDE SEQUENCE</scope>
    <source>
        <strain evidence="3">CCMP 410</strain>
    </source>
</reference>
<feature type="compositionally biased region" description="Acidic residues" evidence="1">
    <location>
        <begin position="1060"/>
        <end position="1088"/>
    </location>
</feature>
<feature type="compositionally biased region" description="Polar residues" evidence="1">
    <location>
        <begin position="878"/>
        <end position="888"/>
    </location>
</feature>
<dbReference type="GO" id="GO:0099041">
    <property type="term" value="P:vesicle tethering to Golgi"/>
    <property type="evidence" value="ECO:0007669"/>
    <property type="project" value="TreeGrafter"/>
</dbReference>
<feature type="compositionally biased region" description="Low complexity" evidence="1">
    <location>
        <begin position="208"/>
        <end position="220"/>
    </location>
</feature>
<dbReference type="InterPro" id="IPR039755">
    <property type="entry name" value="TBC1D23"/>
</dbReference>
<feature type="region of interest" description="Disordered" evidence="1">
    <location>
        <begin position="207"/>
        <end position="238"/>
    </location>
</feature>